<reference evidence="2 3" key="1">
    <citation type="submission" date="2023-01" db="EMBL/GenBank/DDBJ databases">
        <title>Analysis of 21 Apiospora genomes using comparative genomics revels a genus with tremendous synthesis potential of carbohydrate active enzymes and secondary metabolites.</title>
        <authorList>
            <person name="Sorensen T."/>
        </authorList>
    </citation>
    <scope>NUCLEOTIDE SEQUENCE [LARGE SCALE GENOMIC DNA]</scope>
    <source>
        <strain evidence="2 3">CBS 135458</strain>
    </source>
</reference>
<keyword evidence="1" id="KW-0472">Membrane</keyword>
<gene>
    <name evidence="2" type="ORF">PG994_002500</name>
</gene>
<protein>
    <submittedName>
        <fullName evidence="2">Uncharacterized protein</fullName>
    </submittedName>
</protein>
<keyword evidence="1" id="KW-0812">Transmembrane</keyword>
<keyword evidence="3" id="KW-1185">Reference proteome</keyword>
<dbReference type="GeneID" id="92086972"/>
<feature type="transmembrane region" description="Helical" evidence="1">
    <location>
        <begin position="35"/>
        <end position="58"/>
    </location>
</feature>
<organism evidence="2 3">
    <name type="scientific">Apiospora phragmitis</name>
    <dbReference type="NCBI Taxonomy" id="2905665"/>
    <lineage>
        <taxon>Eukaryota</taxon>
        <taxon>Fungi</taxon>
        <taxon>Dikarya</taxon>
        <taxon>Ascomycota</taxon>
        <taxon>Pezizomycotina</taxon>
        <taxon>Sordariomycetes</taxon>
        <taxon>Xylariomycetidae</taxon>
        <taxon>Amphisphaeriales</taxon>
        <taxon>Apiosporaceae</taxon>
        <taxon>Apiospora</taxon>
    </lineage>
</organism>
<evidence type="ECO:0000256" key="1">
    <source>
        <dbReference type="SAM" id="Phobius"/>
    </source>
</evidence>
<accession>A0ABR1W953</accession>
<evidence type="ECO:0000313" key="2">
    <source>
        <dbReference type="EMBL" id="KAK8078693.1"/>
    </source>
</evidence>
<sequence>MNIFTMNIPTMMLNGPSACDQIALDARNTEMPLEVIVSIIFGIVASLLALAGVIATLYQPKRPDAERTIHSEAFYVVDIEIKMLTQSNEDPPVFIGMQTIRFTRFESTGYLDGRVTSSPTTPWPQEDLEYGRELRRWNFGSNIH</sequence>
<keyword evidence="1" id="KW-1133">Transmembrane helix</keyword>
<dbReference type="Proteomes" id="UP001480595">
    <property type="component" value="Unassembled WGS sequence"/>
</dbReference>
<evidence type="ECO:0000313" key="3">
    <source>
        <dbReference type="Proteomes" id="UP001480595"/>
    </source>
</evidence>
<proteinExistence type="predicted"/>
<name>A0ABR1W953_9PEZI</name>
<comment type="caution">
    <text evidence="2">The sequence shown here is derived from an EMBL/GenBank/DDBJ whole genome shotgun (WGS) entry which is preliminary data.</text>
</comment>
<dbReference type="RefSeq" id="XP_066719764.1">
    <property type="nucleotide sequence ID" value="XM_066853909.1"/>
</dbReference>
<dbReference type="EMBL" id="JAQQWL010000003">
    <property type="protein sequence ID" value="KAK8078693.1"/>
    <property type="molecule type" value="Genomic_DNA"/>
</dbReference>